<sequence length="372" mass="42318">MQNFLLSMLIASKLCRKSTQLGFLPQNPFLAFNSFTCKTYSQLREDSFTVSYLIDSCGLSPKAAIHASKSVRLENPDKPNSVLSLLRNYGFSEIQLSKIVKRRATLLVANPEKILLPKMKFFLSIGISNTDLPKILVSNPQFLTRSLNKCIIPRYRVLKSILFNDEEVAQTIKLGNWCFTNLRMDNIVSNVKLLREVGVPQRSISLLVTGYPDVAFFKHAKFGEAVKTVLGMGFDPLKSSFITAINVLGKLKQPVWESRLKTFERWGWSREVALSTFKKFPFCMLTSEEKIGKVMHFLVKEMGYTSEDIAHIPNVLTLSLEKRIIPRCSVVQTLKSKHLVKNDMRLGGFILLSEKQFSECFVSRLETTLMVR</sequence>
<protein>
    <submittedName>
        <fullName evidence="1">Uncharacterized protein</fullName>
    </submittedName>
</protein>
<organism evidence="1 2">
    <name type="scientific">Bauhinia variegata</name>
    <name type="common">Purple orchid tree</name>
    <name type="synonym">Phanera variegata</name>
    <dbReference type="NCBI Taxonomy" id="167791"/>
    <lineage>
        <taxon>Eukaryota</taxon>
        <taxon>Viridiplantae</taxon>
        <taxon>Streptophyta</taxon>
        <taxon>Embryophyta</taxon>
        <taxon>Tracheophyta</taxon>
        <taxon>Spermatophyta</taxon>
        <taxon>Magnoliopsida</taxon>
        <taxon>eudicotyledons</taxon>
        <taxon>Gunneridae</taxon>
        <taxon>Pentapetalae</taxon>
        <taxon>rosids</taxon>
        <taxon>fabids</taxon>
        <taxon>Fabales</taxon>
        <taxon>Fabaceae</taxon>
        <taxon>Cercidoideae</taxon>
        <taxon>Cercideae</taxon>
        <taxon>Bauhiniinae</taxon>
        <taxon>Bauhinia</taxon>
    </lineage>
</organism>
<proteinExistence type="predicted"/>
<gene>
    <name evidence="1" type="ORF">L6164_006594</name>
</gene>
<name>A0ACB9PUX5_BAUVA</name>
<evidence type="ECO:0000313" key="2">
    <source>
        <dbReference type="Proteomes" id="UP000828941"/>
    </source>
</evidence>
<evidence type="ECO:0000313" key="1">
    <source>
        <dbReference type="EMBL" id="KAI4352331.1"/>
    </source>
</evidence>
<accession>A0ACB9PUX5</accession>
<dbReference type="EMBL" id="CM039428">
    <property type="protein sequence ID" value="KAI4352331.1"/>
    <property type="molecule type" value="Genomic_DNA"/>
</dbReference>
<keyword evidence="2" id="KW-1185">Reference proteome</keyword>
<reference evidence="1 2" key="1">
    <citation type="journal article" date="2022" name="DNA Res.">
        <title>Chromosomal-level genome assembly of the orchid tree Bauhinia variegata (Leguminosae; Cercidoideae) supports the allotetraploid origin hypothesis of Bauhinia.</title>
        <authorList>
            <person name="Zhong Y."/>
            <person name="Chen Y."/>
            <person name="Zheng D."/>
            <person name="Pang J."/>
            <person name="Liu Y."/>
            <person name="Luo S."/>
            <person name="Meng S."/>
            <person name="Qian L."/>
            <person name="Wei D."/>
            <person name="Dai S."/>
            <person name="Zhou R."/>
        </authorList>
    </citation>
    <scope>NUCLEOTIDE SEQUENCE [LARGE SCALE GENOMIC DNA]</scope>
    <source>
        <strain evidence="1">BV-YZ2020</strain>
    </source>
</reference>
<dbReference type="Proteomes" id="UP000828941">
    <property type="component" value="Chromosome 3"/>
</dbReference>
<comment type="caution">
    <text evidence="1">The sequence shown here is derived from an EMBL/GenBank/DDBJ whole genome shotgun (WGS) entry which is preliminary data.</text>
</comment>